<comment type="subcellular location">
    <subcellularLocation>
        <location evidence="11">Plastid</location>
        <location evidence="11">Chloroplast</location>
    </subcellularLocation>
</comment>
<dbReference type="Pfam" id="PF00483">
    <property type="entry name" value="NTP_transferase"/>
    <property type="match status" value="1"/>
</dbReference>
<dbReference type="SUPFAM" id="SSF51161">
    <property type="entry name" value="Trimeric LpxA-like enzymes"/>
    <property type="match status" value="1"/>
</dbReference>
<evidence type="ECO:0000313" key="13">
    <source>
        <dbReference type="EMBL" id="JAC65694.1"/>
    </source>
</evidence>
<dbReference type="PANTHER" id="PTHR43523:SF12">
    <property type="entry name" value="GLUCOSE-1-PHOSPHATE ADENYLYLTRANSFERASE LARGE SUBUNIT 1, CHLOROPLASTIC-RELATED"/>
    <property type="match status" value="1"/>
</dbReference>
<evidence type="ECO:0000256" key="6">
    <source>
        <dbReference type="ARBA" id="ARBA00022679"/>
    </source>
</evidence>
<dbReference type="PROSITE" id="PS00810">
    <property type="entry name" value="ADP_GLC_PYROPHOSPH_3"/>
    <property type="match status" value="1"/>
</dbReference>
<feature type="domain" description="Nucleotidyl transferase" evidence="12">
    <location>
        <begin position="79"/>
        <end position="354"/>
    </location>
</feature>
<feature type="unsure residue" description="D or N" evidence="13">
    <location>
        <position position="310"/>
    </location>
</feature>
<dbReference type="GO" id="GO:0019252">
    <property type="term" value="P:starch biosynthetic process"/>
    <property type="evidence" value="ECO:0007669"/>
    <property type="project" value="UniProtKB-UniPathway"/>
</dbReference>
<evidence type="ECO:0000256" key="1">
    <source>
        <dbReference type="ARBA" id="ARBA00000956"/>
    </source>
</evidence>
<organism evidence="13">
    <name type="scientific">Tetraselmis sp. GSL018</name>
    <dbReference type="NCBI Taxonomy" id="582737"/>
    <lineage>
        <taxon>Eukaryota</taxon>
        <taxon>Viridiplantae</taxon>
        <taxon>Chlorophyta</taxon>
        <taxon>core chlorophytes</taxon>
        <taxon>Chlorodendrophyceae</taxon>
        <taxon>Chlorodendrales</taxon>
        <taxon>Chlorodendraceae</taxon>
        <taxon>Tetraselmis</taxon>
    </lineage>
</organism>
<evidence type="ECO:0000256" key="2">
    <source>
        <dbReference type="ARBA" id="ARBA00004727"/>
    </source>
</evidence>
<dbReference type="Gene3D" id="2.160.10.10">
    <property type="entry name" value="Hexapeptide repeat proteins"/>
    <property type="match status" value="1"/>
</dbReference>
<dbReference type="PROSITE" id="PS00809">
    <property type="entry name" value="ADP_GLC_PYROPHOSPH_2"/>
    <property type="match status" value="1"/>
</dbReference>
<dbReference type="Gene3D" id="3.90.550.10">
    <property type="entry name" value="Spore Coat Polysaccharide Biosynthesis Protein SpsA, Chain A"/>
    <property type="match status" value="1"/>
</dbReference>
<keyword evidence="5" id="KW-0021">Allosteric enzyme</keyword>
<comment type="subunit">
    <text evidence="11">Heterotetramer.</text>
</comment>
<proteinExistence type="inferred from homology"/>
<dbReference type="GO" id="GO:0009507">
    <property type="term" value="C:chloroplast"/>
    <property type="evidence" value="ECO:0007669"/>
    <property type="project" value="UniProtKB-SubCell"/>
</dbReference>
<sequence>MTSVTFAANKGAVPKSGYAASVCGTPVCSRRSGVAALQPLNDVPKKLSRSRTLQVSAVIERSAKKTDTPLGLNTKSIAAVILGGGAGSRLYPLTKQRAKPAVPIGGAYRLIDVPMSNCINSGISKIYIMTQFNSTSLNRHLSRTYNFGSGVRIGGEGFVEVLSATQTPTDKEWFQGTADAVRQYSWVLEDIKNRPLQDILILSGDQLYRMDYLDFVQAHRDAEADITVAALPCDEERASAFGLMKIDDTGRIVDFAEKPKGEALQAMKVDTTVLGLDPEEATAKPFIASMGIYVFKRSALIELLNTEYPDAVDFGGEIIPQAAKNRKVQAYLFNDYWEDIGTIKSFFDANLSLAHQPPSFEFYDPQQPIFTSPRFLPPAKIEKSQIGESIISHGCTLCECTVDNAVIGVRSHVEANCVIEDAMIMGADYYESEEERQALLAQGKVPLGIGSGTEIRNAIIDKNARIGKNCRIVNAKGVDEENAEEKGYMIKSGIVVIMRNVTIPDNTVI</sequence>
<dbReference type="PROSITE" id="PS00808">
    <property type="entry name" value="ADP_GLC_PYROPHOSPH_1"/>
    <property type="match status" value="1"/>
</dbReference>
<dbReference type="InterPro" id="IPR005835">
    <property type="entry name" value="NTP_transferase_dom"/>
</dbReference>
<protein>
    <recommendedName>
        <fullName evidence="4 11">Glucose-1-phosphate adenylyltransferase</fullName>
        <ecNumber evidence="4 11">2.7.7.27</ecNumber>
    </recommendedName>
    <alternativeName>
        <fullName evidence="11">ADP-glucose pyrophosphorylase</fullName>
    </alternativeName>
</protein>
<evidence type="ECO:0000256" key="8">
    <source>
        <dbReference type="ARBA" id="ARBA00022741"/>
    </source>
</evidence>
<evidence type="ECO:0000259" key="12">
    <source>
        <dbReference type="Pfam" id="PF00483"/>
    </source>
</evidence>
<dbReference type="PANTHER" id="PTHR43523">
    <property type="entry name" value="GLUCOSE-1-PHOSPHATE ADENYLYLTRANSFERASE-RELATED"/>
    <property type="match status" value="1"/>
</dbReference>
<keyword evidence="7 11" id="KW-0548">Nucleotidyltransferase</keyword>
<keyword evidence="10 11" id="KW-0750">Starch biosynthesis</keyword>
<dbReference type="InterPro" id="IPR029044">
    <property type="entry name" value="Nucleotide-diphossugar_trans"/>
</dbReference>
<reference evidence="13" key="1">
    <citation type="submission" date="2014-05" db="EMBL/GenBank/DDBJ databases">
        <title>The transcriptome of the halophilic microalga Tetraselmis sp. GSL018 isolated from the Great Salt Lake, Utah.</title>
        <authorList>
            <person name="Jinkerson R.E."/>
            <person name="D'Adamo S."/>
            <person name="Posewitz M.C."/>
        </authorList>
    </citation>
    <scope>NUCLEOTIDE SEQUENCE</scope>
    <source>
        <strain evidence="13">GSL018</strain>
    </source>
</reference>
<evidence type="ECO:0000256" key="10">
    <source>
        <dbReference type="ARBA" id="ARBA00022922"/>
    </source>
</evidence>
<evidence type="ECO:0000256" key="5">
    <source>
        <dbReference type="ARBA" id="ARBA00022533"/>
    </source>
</evidence>
<name>A0A061R4N4_9CHLO</name>
<evidence type="ECO:0000256" key="3">
    <source>
        <dbReference type="ARBA" id="ARBA00010443"/>
    </source>
</evidence>
<dbReference type="CDD" id="cd02508">
    <property type="entry name" value="ADP_Glucose_PP"/>
    <property type="match status" value="1"/>
</dbReference>
<dbReference type="GO" id="GO:0005978">
    <property type="term" value="P:glycogen biosynthetic process"/>
    <property type="evidence" value="ECO:0007669"/>
    <property type="project" value="InterPro"/>
</dbReference>
<evidence type="ECO:0000256" key="4">
    <source>
        <dbReference type="ARBA" id="ARBA00012460"/>
    </source>
</evidence>
<comment type="similarity">
    <text evidence="3 11">Belongs to the bacterial/plant glucose-1-phosphate adenylyltransferase family.</text>
</comment>
<dbReference type="EC" id="2.7.7.27" evidence="4 11"/>
<comment type="catalytic activity">
    <reaction evidence="1 11">
        <text>alpha-D-glucose 1-phosphate + ATP + H(+) = ADP-alpha-D-glucose + diphosphate</text>
        <dbReference type="Rhea" id="RHEA:12120"/>
        <dbReference type="ChEBI" id="CHEBI:15378"/>
        <dbReference type="ChEBI" id="CHEBI:30616"/>
        <dbReference type="ChEBI" id="CHEBI:33019"/>
        <dbReference type="ChEBI" id="CHEBI:57498"/>
        <dbReference type="ChEBI" id="CHEBI:58601"/>
        <dbReference type="EC" id="2.7.7.27"/>
    </reaction>
</comment>
<dbReference type="InterPro" id="IPR011831">
    <property type="entry name" value="ADP-Glc_PPase"/>
</dbReference>
<keyword evidence="8 11" id="KW-0547">Nucleotide-binding</keyword>
<gene>
    <name evidence="13" type="primary">GLGC</name>
    <name evidence="13" type="ORF">TSPGSL018_15475</name>
</gene>
<dbReference type="AlphaFoldDB" id="A0A061R4N4"/>
<evidence type="ECO:0000256" key="11">
    <source>
        <dbReference type="RuleBase" id="RU362093"/>
    </source>
</evidence>
<dbReference type="SUPFAM" id="SSF53448">
    <property type="entry name" value="Nucleotide-diphospho-sugar transferases"/>
    <property type="match status" value="1"/>
</dbReference>
<keyword evidence="9 11" id="KW-0067">ATP-binding</keyword>
<dbReference type="FunFam" id="3.90.550.10:FF:000030">
    <property type="entry name" value="Glucose-1-phosphate adenylyltransferase"/>
    <property type="match status" value="1"/>
</dbReference>
<comment type="function">
    <text evidence="11">This protein plays a role in synthesis of starch. It catalyzes the synthesis of the activated glycosyl donor, ADP-glucose from Glc-1-P and ATP.</text>
</comment>
<dbReference type="Pfam" id="PF25247">
    <property type="entry name" value="LbH_GLGC"/>
    <property type="match status" value="1"/>
</dbReference>
<dbReference type="EMBL" id="GBEZ01021024">
    <property type="protein sequence ID" value="JAC65694.1"/>
    <property type="molecule type" value="Transcribed_RNA"/>
</dbReference>
<accession>A0A061R4N4</accession>
<dbReference type="GO" id="GO:0005524">
    <property type="term" value="F:ATP binding"/>
    <property type="evidence" value="ECO:0007669"/>
    <property type="project" value="UniProtKB-KW"/>
</dbReference>
<evidence type="ECO:0000256" key="7">
    <source>
        <dbReference type="ARBA" id="ARBA00022695"/>
    </source>
</evidence>
<evidence type="ECO:0000256" key="9">
    <source>
        <dbReference type="ARBA" id="ARBA00022840"/>
    </source>
</evidence>
<dbReference type="InterPro" id="IPR011004">
    <property type="entry name" value="Trimer_LpxA-like_sf"/>
</dbReference>
<keyword evidence="11" id="KW-0934">Plastid</keyword>
<dbReference type="UniPathway" id="UPA00152"/>
<dbReference type="NCBIfam" id="NF002772">
    <property type="entry name" value="PRK02862.1"/>
    <property type="match status" value="1"/>
</dbReference>
<keyword evidence="6 11" id="KW-0808">Transferase</keyword>
<comment type="pathway">
    <text evidence="2 11">Glycan biosynthesis; starch biosynthesis.</text>
</comment>
<dbReference type="NCBIfam" id="TIGR02091">
    <property type="entry name" value="glgC"/>
    <property type="match status" value="1"/>
</dbReference>
<keyword evidence="11" id="KW-0150">Chloroplast</keyword>
<dbReference type="CDD" id="cd04651">
    <property type="entry name" value="LbH_G1P_AT_C"/>
    <property type="match status" value="1"/>
</dbReference>
<dbReference type="InterPro" id="IPR005836">
    <property type="entry name" value="ADP_Glu_pyroP_CS"/>
</dbReference>
<dbReference type="GO" id="GO:0008878">
    <property type="term" value="F:glucose-1-phosphate adenylyltransferase activity"/>
    <property type="evidence" value="ECO:0007669"/>
    <property type="project" value="UniProtKB-EC"/>
</dbReference>